<dbReference type="EMBL" id="CP123751">
    <property type="protein sequence ID" value="WHQ80261.1"/>
    <property type="molecule type" value="Genomic_DNA"/>
</dbReference>
<feature type="transmembrane region" description="Helical" evidence="1">
    <location>
        <begin position="184"/>
        <end position="215"/>
    </location>
</feature>
<evidence type="ECO:0000256" key="1">
    <source>
        <dbReference type="SAM" id="Phobius"/>
    </source>
</evidence>
<feature type="transmembrane region" description="Helical" evidence="1">
    <location>
        <begin position="103"/>
        <end position="123"/>
    </location>
</feature>
<organism evidence="2 3">
    <name type="scientific">Ligilactobacillus animalis</name>
    <dbReference type="NCBI Taxonomy" id="1605"/>
    <lineage>
        <taxon>Bacteria</taxon>
        <taxon>Bacillati</taxon>
        <taxon>Bacillota</taxon>
        <taxon>Bacilli</taxon>
        <taxon>Lactobacillales</taxon>
        <taxon>Lactobacillaceae</taxon>
        <taxon>Ligilactobacillus</taxon>
    </lineage>
</organism>
<name>A0AAJ6FYC8_9LACO</name>
<feature type="transmembrane region" description="Helical" evidence="1">
    <location>
        <begin position="443"/>
        <end position="462"/>
    </location>
</feature>
<reference evidence="2" key="1">
    <citation type="submission" date="2023-04" db="EMBL/GenBank/DDBJ databases">
        <title>Four porcine-derived lactic acid bacteria strains analyses and their evaluation as potential probiotics based on genomics.</title>
        <authorList>
            <person name="Niu D."/>
        </authorList>
    </citation>
    <scope>NUCLEOTIDE SEQUENCE</scope>
    <source>
        <strain evidence="2">ZSB1</strain>
    </source>
</reference>
<feature type="transmembrane region" description="Helical" evidence="1">
    <location>
        <begin position="820"/>
        <end position="839"/>
    </location>
</feature>
<dbReference type="AlphaFoldDB" id="A0AAJ6FYC8"/>
<feature type="transmembrane region" description="Helical" evidence="1">
    <location>
        <begin position="412"/>
        <end position="431"/>
    </location>
</feature>
<dbReference type="Proteomes" id="UP001238155">
    <property type="component" value="Chromosome"/>
</dbReference>
<dbReference type="InterPro" id="IPR018580">
    <property type="entry name" value="Uncharacterised_YfhO"/>
</dbReference>
<feature type="transmembrane region" description="Helical" evidence="1">
    <location>
        <begin position="157"/>
        <end position="177"/>
    </location>
</feature>
<keyword evidence="1" id="KW-1133">Transmembrane helix</keyword>
<feature type="transmembrane region" description="Helical" evidence="1">
    <location>
        <begin position="12"/>
        <end position="34"/>
    </location>
</feature>
<feature type="transmembrane region" description="Helical" evidence="1">
    <location>
        <begin position="354"/>
        <end position="375"/>
    </location>
</feature>
<feature type="transmembrane region" description="Helical" evidence="1">
    <location>
        <begin position="135"/>
        <end position="151"/>
    </location>
</feature>
<keyword evidence="1" id="KW-0472">Membrane</keyword>
<dbReference type="Pfam" id="PF09586">
    <property type="entry name" value="YfhO"/>
    <property type="match status" value="1"/>
</dbReference>
<proteinExistence type="predicted"/>
<protein>
    <submittedName>
        <fullName evidence="2">YfhO family protein</fullName>
    </submittedName>
</protein>
<feature type="transmembrane region" description="Helical" evidence="1">
    <location>
        <begin position="387"/>
        <end position="406"/>
    </location>
</feature>
<dbReference type="PANTHER" id="PTHR38454">
    <property type="entry name" value="INTEGRAL MEMBRANE PROTEIN-RELATED"/>
    <property type="match status" value="1"/>
</dbReference>
<keyword evidence="1" id="KW-0812">Transmembrane</keyword>
<feature type="transmembrane region" description="Helical" evidence="1">
    <location>
        <begin position="325"/>
        <end position="348"/>
    </location>
</feature>
<dbReference type="PANTHER" id="PTHR38454:SF1">
    <property type="entry name" value="INTEGRAL MEMBRANE PROTEIN"/>
    <property type="match status" value="1"/>
</dbReference>
<evidence type="ECO:0000313" key="2">
    <source>
        <dbReference type="EMBL" id="WHQ80261.1"/>
    </source>
</evidence>
<evidence type="ECO:0000313" key="3">
    <source>
        <dbReference type="Proteomes" id="UP001238155"/>
    </source>
</evidence>
<gene>
    <name evidence="2" type="ORF">QFF56_00535</name>
</gene>
<accession>A0AAJ6FYC8</accession>
<feature type="transmembrane region" description="Helical" evidence="1">
    <location>
        <begin position="235"/>
        <end position="255"/>
    </location>
</feature>
<dbReference type="RefSeq" id="WP_283534734.1">
    <property type="nucleotide sequence ID" value="NZ_CP123751.1"/>
</dbReference>
<sequence length="848" mass="95055">MSLMLKKYKLYLGIFLLAFILLNAILFIAGFAPFGNKSLAIMDASIQYLDFFSYWKDVLLGQNSATFTFSNLLGSGNWSQVTYYLLSPFNLLVVFFAKEDLNSFFDLVVTLKLSVAAMTSAIFLNVRTRHNLKKWLLILLALSYALMQYNIAQSSNIMWLDGVYLLPLSLLGVYLITQQNSRGLYLLAVTIGLGLIFNWYVGAINCLFSFGWLVLELCLDENISLKKIGQVSLTYAFAMFSGILLSAITFLPTVTSMGQQSRSSLDWSLVTNTFRGNMLSVVPGYTLGAGSSPTKVSLFCGSLVLVGAVAIFFSKNFKIKEKLVLGIFLVISLLMYYWQPLFMVFSLFKDATSYWYRYSYVGSLFLIFMASLFFEKWANTSQKSWRPLIKVTISICGLAVVAWYVLPKEPGIRWGQSGIFLGALVLGLCLLTSSKLQRYQKYIVLALFLVVGSELSYNTYLLTKDMFSEVSGYRSYVKQQQAQIAALKEYDPAIYRISQTKAKGEDINVNITANYNEAYGFNYWSLASYISSPSGMQLKTLADMGYRTEGERISVVNTSILPTDAFLGVKYVLSSYPIKGLEKVSLPSAAEKDVYQDPYALPLGFVTKGVAQAPQGQDPFEYTNEVYTKAMAEPVKLFEPLAYTQVQTANGIRYEFKLPQGNYSVYGSLPWNWGVDGTKLDLNGKLQQVYSTWLSPSVFYVPTAGSQGYVELQTNDLNAFHAPQLYLLNLDQLAKVTTEIKQQSDHVKAKVVNGKADFVVENAQADRYLQTTIPYDSGWQIKLNGKEVMPKLLDDTLMALPLEKGRNNITMEYHVVHLKLGALLTLIGVILLGSTWYLTRKGSQGRKK</sequence>